<organism evidence="2 3">
    <name type="scientific">Aspergillus tubingensis</name>
    <dbReference type="NCBI Taxonomy" id="5068"/>
    <lineage>
        <taxon>Eukaryota</taxon>
        <taxon>Fungi</taxon>
        <taxon>Dikarya</taxon>
        <taxon>Ascomycota</taxon>
        <taxon>Pezizomycotina</taxon>
        <taxon>Eurotiomycetes</taxon>
        <taxon>Eurotiomycetidae</taxon>
        <taxon>Eurotiales</taxon>
        <taxon>Aspergillaceae</taxon>
        <taxon>Aspergillus</taxon>
        <taxon>Aspergillus subgen. Circumdati</taxon>
    </lineage>
</organism>
<dbReference type="Proteomes" id="UP001144157">
    <property type="component" value="Unassembled WGS sequence"/>
</dbReference>
<dbReference type="Pfam" id="PF17100">
    <property type="entry name" value="NACHT_N"/>
    <property type="match status" value="1"/>
</dbReference>
<name>A0A9W6AKS4_ASPTU</name>
<evidence type="ECO:0000259" key="1">
    <source>
        <dbReference type="Pfam" id="PF17100"/>
    </source>
</evidence>
<gene>
    <name evidence="2" type="ORF">AtubIFM56815_004933</name>
</gene>
<protein>
    <recommendedName>
        <fullName evidence="1">NWD NACHT-NTPase N-terminal domain-containing protein</fullName>
    </recommendedName>
</protein>
<accession>A0A9W6AKS4</accession>
<reference evidence="2" key="1">
    <citation type="submission" date="2022-07" db="EMBL/GenBank/DDBJ databases">
        <title>Taxonomy of Aspergillus series Nigri: significant species reduction supported by multi-species coalescent approaches.</title>
        <authorList>
            <person name="Bian C."/>
            <person name="Kusuya Y."/>
            <person name="Sklenar F."/>
            <person name="D'hooge E."/>
            <person name="Yaguchi T."/>
            <person name="Takahashi H."/>
            <person name="Hubka V."/>
        </authorList>
    </citation>
    <scope>NUCLEOTIDE SEQUENCE</scope>
    <source>
        <strain evidence="2">IFM 56815</strain>
    </source>
</reference>
<proteinExistence type="predicted"/>
<dbReference type="AlphaFoldDB" id="A0A9W6AKS4"/>
<comment type="caution">
    <text evidence="2">The sequence shown here is derived from an EMBL/GenBank/DDBJ whole genome shotgun (WGS) entry which is preliminary data.</text>
</comment>
<sequence>MTISANPTPSLWAIALSSLSEKDRRILKTPSPSSPHTKQILTEILAALETQRDRCKRDKWTTISIGGKELVIRDVCAKIAAHVKKFMQVVDAAVQYDPVHAALPWAGVRLLLQLTFTAFETFGAIVEGLEKATRLIARCGIIEALVIRHSSGTTGATVGLEEELVKLYSAVLGFLCKAKKHYDGSRMKRVLNLTSRQSLQESVKEMEAAEQKVLVMKGLVDSERIQNIDHSISTMLFTVPSVANGVDNMQTRLDEALADLDKPMIRIADEMSDLHIALKGTMATKPYDLPELTPSREREERAPTVAFYYLRTTALQGNIGICSPGFRGVAFKAAMLLELEGFE</sequence>
<dbReference type="EMBL" id="BRPE01000002">
    <property type="protein sequence ID" value="GLA81290.1"/>
    <property type="molecule type" value="Genomic_DNA"/>
</dbReference>
<evidence type="ECO:0000313" key="3">
    <source>
        <dbReference type="Proteomes" id="UP001144157"/>
    </source>
</evidence>
<dbReference type="InterPro" id="IPR031359">
    <property type="entry name" value="NACHT_N"/>
</dbReference>
<feature type="domain" description="NWD NACHT-NTPase N-terminal" evidence="1">
    <location>
        <begin position="54"/>
        <end position="213"/>
    </location>
</feature>
<evidence type="ECO:0000313" key="2">
    <source>
        <dbReference type="EMBL" id="GLA81290.1"/>
    </source>
</evidence>